<accession>A0A0J6FX78</accession>
<dbReference type="OrthoDB" id="2925158at2"/>
<dbReference type="AlphaFoldDB" id="A0A0J6FX78"/>
<gene>
    <name evidence="2" type="ORF">AB986_06925</name>
</gene>
<feature type="transmembrane region" description="Helical" evidence="1">
    <location>
        <begin position="64"/>
        <end position="88"/>
    </location>
</feature>
<keyword evidence="1" id="KW-0812">Transmembrane</keyword>
<evidence type="ECO:0000256" key="1">
    <source>
        <dbReference type="SAM" id="Phobius"/>
    </source>
</evidence>
<feature type="transmembrane region" description="Helical" evidence="1">
    <location>
        <begin position="6"/>
        <end position="24"/>
    </location>
</feature>
<sequence length="90" mass="10195">MGWTIALIFWVAGVVIVGSPRYLFYRLEEMKTETADHSKASKASNKRESIFFFIETKALDAIPWWVITVICVTVGLFLIAFGVIALVFSY</sequence>
<keyword evidence="1" id="KW-1133">Transmembrane helix</keyword>
<dbReference type="EMBL" id="LELK01000001">
    <property type="protein sequence ID" value="KMM38972.1"/>
    <property type="molecule type" value="Genomic_DNA"/>
</dbReference>
<keyword evidence="3" id="KW-1185">Reference proteome</keyword>
<comment type="caution">
    <text evidence="2">The sequence shown here is derived from an EMBL/GenBank/DDBJ whole genome shotgun (WGS) entry which is preliminary data.</text>
</comment>
<name>A0A0J6FX78_9BACL</name>
<reference evidence="2" key="1">
    <citation type="submission" date="2015-06" db="EMBL/GenBank/DDBJ databases">
        <authorList>
            <person name="Liu B."/>
            <person name="Wang J."/>
            <person name="Zhu Y."/>
            <person name="Liu G."/>
            <person name="Chen Q."/>
            <person name="Zheng C."/>
            <person name="Che J."/>
            <person name="Ge C."/>
            <person name="Shi H."/>
            <person name="Pan Z."/>
            <person name="Liu X."/>
        </authorList>
    </citation>
    <scope>NUCLEOTIDE SEQUENCE [LARGE SCALE GENOMIC DNA]</scope>
    <source>
        <strain evidence="2">DSM 16346</strain>
    </source>
</reference>
<organism evidence="2 3">
    <name type="scientific">Guptibacillus hwajinpoensis</name>
    <dbReference type="NCBI Taxonomy" id="208199"/>
    <lineage>
        <taxon>Bacteria</taxon>
        <taxon>Bacillati</taxon>
        <taxon>Bacillota</taxon>
        <taxon>Bacilli</taxon>
        <taxon>Bacillales</taxon>
        <taxon>Guptibacillaceae</taxon>
        <taxon>Guptibacillus</taxon>
    </lineage>
</organism>
<protein>
    <submittedName>
        <fullName evidence="2">Uncharacterized protein</fullName>
    </submittedName>
</protein>
<dbReference type="STRING" id="157733.AB986_06925"/>
<keyword evidence="1" id="KW-0472">Membrane</keyword>
<proteinExistence type="predicted"/>
<evidence type="ECO:0000313" key="2">
    <source>
        <dbReference type="EMBL" id="KMM38972.1"/>
    </source>
</evidence>
<evidence type="ECO:0000313" key="3">
    <source>
        <dbReference type="Proteomes" id="UP000035996"/>
    </source>
</evidence>
<dbReference type="Proteomes" id="UP000035996">
    <property type="component" value="Unassembled WGS sequence"/>
</dbReference>
<dbReference type="RefSeq" id="WP_048310143.1">
    <property type="nucleotide sequence ID" value="NZ_CP119526.1"/>
</dbReference>